<sequence length="165" mass="18151">MHPGCTYTMNKRYSTVSLEASDWNESCCCMLEKYEDFHTRSKQADNGEKLTYLVLDSYSPGGKISHSFSPIVLAVKSLGTMSDDIILWDADRVGGAVLKFECLQNDTAAVFLDVGKQMLLFGDETVKTSPETVSESSGKPSEGQLLKVKEVLANSVRKSVLQVLL</sequence>
<proteinExistence type="predicted"/>
<dbReference type="Proteomes" id="UP001159363">
    <property type="component" value="Chromosome 2"/>
</dbReference>
<dbReference type="EMBL" id="JARBHB010000002">
    <property type="protein sequence ID" value="KAJ8893149.1"/>
    <property type="molecule type" value="Genomic_DNA"/>
</dbReference>
<gene>
    <name evidence="1" type="ORF">PR048_005732</name>
</gene>
<evidence type="ECO:0000313" key="2">
    <source>
        <dbReference type="Proteomes" id="UP001159363"/>
    </source>
</evidence>
<protein>
    <submittedName>
        <fullName evidence="1">Uncharacterized protein</fullName>
    </submittedName>
</protein>
<keyword evidence="2" id="KW-1185">Reference proteome</keyword>
<organism evidence="1 2">
    <name type="scientific">Dryococelus australis</name>
    <dbReference type="NCBI Taxonomy" id="614101"/>
    <lineage>
        <taxon>Eukaryota</taxon>
        <taxon>Metazoa</taxon>
        <taxon>Ecdysozoa</taxon>
        <taxon>Arthropoda</taxon>
        <taxon>Hexapoda</taxon>
        <taxon>Insecta</taxon>
        <taxon>Pterygota</taxon>
        <taxon>Neoptera</taxon>
        <taxon>Polyneoptera</taxon>
        <taxon>Phasmatodea</taxon>
        <taxon>Verophasmatodea</taxon>
        <taxon>Anareolatae</taxon>
        <taxon>Phasmatidae</taxon>
        <taxon>Eurycanthinae</taxon>
        <taxon>Dryococelus</taxon>
    </lineage>
</organism>
<comment type="caution">
    <text evidence="1">The sequence shown here is derived from an EMBL/GenBank/DDBJ whole genome shotgun (WGS) entry which is preliminary data.</text>
</comment>
<name>A0ABQ9I924_9NEOP</name>
<evidence type="ECO:0000313" key="1">
    <source>
        <dbReference type="EMBL" id="KAJ8893149.1"/>
    </source>
</evidence>
<accession>A0ABQ9I924</accession>
<reference evidence="1 2" key="1">
    <citation type="submission" date="2023-02" db="EMBL/GenBank/DDBJ databases">
        <title>LHISI_Scaffold_Assembly.</title>
        <authorList>
            <person name="Stuart O.P."/>
            <person name="Cleave R."/>
            <person name="Magrath M.J.L."/>
            <person name="Mikheyev A.S."/>
        </authorList>
    </citation>
    <scope>NUCLEOTIDE SEQUENCE [LARGE SCALE GENOMIC DNA]</scope>
    <source>
        <strain evidence="1">Daus_M_001</strain>
        <tissue evidence="1">Leg muscle</tissue>
    </source>
</reference>